<dbReference type="SUPFAM" id="SSF51556">
    <property type="entry name" value="Metallo-dependent hydrolases"/>
    <property type="match status" value="1"/>
</dbReference>
<dbReference type="Gene3D" id="3.20.20.140">
    <property type="entry name" value="Metal-dependent hydrolases"/>
    <property type="match status" value="1"/>
</dbReference>
<name>A0A9J5W609_SOLCO</name>
<dbReference type="Proteomes" id="UP000824120">
    <property type="component" value="Chromosome 12"/>
</dbReference>
<reference evidence="1 2" key="1">
    <citation type="submission" date="2020-09" db="EMBL/GenBank/DDBJ databases">
        <title>De no assembly of potato wild relative species, Solanum commersonii.</title>
        <authorList>
            <person name="Cho K."/>
        </authorList>
    </citation>
    <scope>NUCLEOTIDE SEQUENCE [LARGE SCALE GENOMIC DNA]</scope>
    <source>
        <strain evidence="1">LZ3.2</strain>
        <tissue evidence="1">Leaf</tissue>
    </source>
</reference>
<protein>
    <submittedName>
        <fullName evidence="1">Uncharacterized protein</fullName>
    </submittedName>
</protein>
<dbReference type="PANTHER" id="PTHR47176:SF1">
    <property type="entry name" value="OS04G0577500 PROTEIN"/>
    <property type="match status" value="1"/>
</dbReference>
<keyword evidence="2" id="KW-1185">Reference proteome</keyword>
<dbReference type="AlphaFoldDB" id="A0A9J5W609"/>
<proteinExistence type="predicted"/>
<dbReference type="GO" id="GO:0016788">
    <property type="term" value="F:hydrolase activity, acting on ester bonds"/>
    <property type="evidence" value="ECO:0007669"/>
    <property type="project" value="InterPro"/>
</dbReference>
<evidence type="ECO:0000313" key="2">
    <source>
        <dbReference type="Proteomes" id="UP000824120"/>
    </source>
</evidence>
<comment type="caution">
    <text evidence="1">The sequence shown here is derived from an EMBL/GenBank/DDBJ whole genome shotgun (WGS) entry which is preliminary data.</text>
</comment>
<dbReference type="OrthoDB" id="6079689at2759"/>
<sequence>MSERYPCIVPNFGLHPWFITERTPNWLKTLRGFLESTPAAAVGEIGLDKGSFGRKIDFADEVDVCRQQLQLAKELELLKFVGPVPAGFMPKWFLIC</sequence>
<dbReference type="InterPro" id="IPR032466">
    <property type="entry name" value="Metal_Hydrolase"/>
</dbReference>
<evidence type="ECO:0000313" key="1">
    <source>
        <dbReference type="EMBL" id="KAG5571029.1"/>
    </source>
</evidence>
<accession>A0A9J5W609</accession>
<dbReference type="Pfam" id="PF01026">
    <property type="entry name" value="TatD_DNase"/>
    <property type="match status" value="1"/>
</dbReference>
<dbReference type="EMBL" id="JACXVP010000012">
    <property type="protein sequence ID" value="KAG5571029.1"/>
    <property type="molecule type" value="Genomic_DNA"/>
</dbReference>
<organism evidence="1 2">
    <name type="scientific">Solanum commersonii</name>
    <name type="common">Commerson's wild potato</name>
    <name type="synonym">Commerson's nightshade</name>
    <dbReference type="NCBI Taxonomy" id="4109"/>
    <lineage>
        <taxon>Eukaryota</taxon>
        <taxon>Viridiplantae</taxon>
        <taxon>Streptophyta</taxon>
        <taxon>Embryophyta</taxon>
        <taxon>Tracheophyta</taxon>
        <taxon>Spermatophyta</taxon>
        <taxon>Magnoliopsida</taxon>
        <taxon>eudicotyledons</taxon>
        <taxon>Gunneridae</taxon>
        <taxon>Pentapetalae</taxon>
        <taxon>asterids</taxon>
        <taxon>lamiids</taxon>
        <taxon>Solanales</taxon>
        <taxon>Solanaceae</taxon>
        <taxon>Solanoideae</taxon>
        <taxon>Solaneae</taxon>
        <taxon>Solanum</taxon>
    </lineage>
</organism>
<dbReference type="PANTHER" id="PTHR47176">
    <property type="entry name" value="OSJNBA0020J04.13 PROTEIN"/>
    <property type="match status" value="1"/>
</dbReference>
<gene>
    <name evidence="1" type="ORF">H5410_060795</name>
</gene>
<dbReference type="InterPro" id="IPR001130">
    <property type="entry name" value="TatD-like"/>
</dbReference>